<feature type="transmembrane region" description="Helical" evidence="10">
    <location>
        <begin position="138"/>
        <end position="156"/>
    </location>
</feature>
<keyword evidence="10" id="KW-0256">Endoplasmic reticulum</keyword>
<keyword evidence="4 10" id="KW-0489">Methyltransferase</keyword>
<gene>
    <name evidence="11" type="ORF">LY90DRAFT_62999</name>
</gene>
<keyword evidence="8 10" id="KW-1133">Transmembrane helix</keyword>
<evidence type="ECO:0000256" key="9">
    <source>
        <dbReference type="ARBA" id="ARBA00023136"/>
    </source>
</evidence>
<accession>A0A1Y1X2I0</accession>
<keyword evidence="12" id="KW-1185">Reference proteome</keyword>
<dbReference type="OrthoDB" id="422086at2759"/>
<dbReference type="STRING" id="1754190.A0A1Y1X2I0"/>
<dbReference type="GO" id="GO:0004671">
    <property type="term" value="F:protein C-terminal S-isoprenylcysteine carboxyl O-methyltransferase activity"/>
    <property type="evidence" value="ECO:0007669"/>
    <property type="project" value="UniProtKB-EC"/>
</dbReference>
<comment type="similarity">
    <text evidence="2 10">Belongs to the class VI-like SAM-binding methyltransferase superfamily. Isoprenylcysteine carboxyl methyltransferase family.</text>
</comment>
<comment type="subcellular location">
    <subcellularLocation>
        <location evidence="10">Endoplasmic reticulum membrane</location>
        <topology evidence="10">Multi-pass membrane protein</topology>
    </subcellularLocation>
    <subcellularLocation>
        <location evidence="1">Membrane</location>
        <topology evidence="1">Multi-pass membrane protein</topology>
    </subcellularLocation>
</comment>
<feature type="transmembrane region" description="Helical" evidence="10">
    <location>
        <begin position="199"/>
        <end position="224"/>
    </location>
</feature>
<dbReference type="AlphaFoldDB" id="A0A1Y1X2I0"/>
<evidence type="ECO:0000256" key="8">
    <source>
        <dbReference type="ARBA" id="ARBA00022989"/>
    </source>
</evidence>
<keyword evidence="5" id="KW-0808">Transferase</keyword>
<dbReference type="EMBL" id="MCOG01001503">
    <property type="protein sequence ID" value="ORX79875.1"/>
    <property type="molecule type" value="Genomic_DNA"/>
</dbReference>
<dbReference type="InterPro" id="IPR007269">
    <property type="entry name" value="ICMT_MeTrfase"/>
</dbReference>
<protein>
    <recommendedName>
        <fullName evidence="3 10">Protein-S-isoprenylcysteine O-methyltransferase</fullName>
        <ecNumber evidence="3 10">2.1.1.100</ecNumber>
    </recommendedName>
</protein>
<evidence type="ECO:0000256" key="5">
    <source>
        <dbReference type="ARBA" id="ARBA00022679"/>
    </source>
</evidence>
<evidence type="ECO:0000256" key="7">
    <source>
        <dbReference type="ARBA" id="ARBA00022692"/>
    </source>
</evidence>
<evidence type="ECO:0000256" key="6">
    <source>
        <dbReference type="ARBA" id="ARBA00022691"/>
    </source>
</evidence>
<dbReference type="GO" id="GO:0005637">
    <property type="term" value="C:nuclear inner membrane"/>
    <property type="evidence" value="ECO:0007669"/>
    <property type="project" value="EnsemblFungi"/>
</dbReference>
<dbReference type="Proteomes" id="UP000193920">
    <property type="component" value="Unassembled WGS sequence"/>
</dbReference>
<name>A0A1Y1X2I0_9FUNG</name>
<dbReference type="PANTHER" id="PTHR12714">
    <property type="entry name" value="PROTEIN-S ISOPRENYLCYSTEINE O-METHYLTRANSFERASE"/>
    <property type="match status" value="1"/>
</dbReference>
<evidence type="ECO:0000313" key="11">
    <source>
        <dbReference type="EMBL" id="ORX79875.1"/>
    </source>
</evidence>
<comment type="catalytic activity">
    <reaction evidence="10">
        <text>[protein]-C-terminal S-[(2E,6E)-farnesyl]-L-cysteine + S-adenosyl-L-methionine = [protein]-C-terminal S-[(2E,6E)-farnesyl]-L-cysteine methyl ester + S-adenosyl-L-homocysteine</text>
        <dbReference type="Rhea" id="RHEA:21672"/>
        <dbReference type="Rhea" id="RHEA-COMP:12125"/>
        <dbReference type="Rhea" id="RHEA-COMP:12126"/>
        <dbReference type="ChEBI" id="CHEBI:57856"/>
        <dbReference type="ChEBI" id="CHEBI:59789"/>
        <dbReference type="ChEBI" id="CHEBI:90510"/>
        <dbReference type="ChEBI" id="CHEBI:90511"/>
        <dbReference type="EC" id="2.1.1.100"/>
    </reaction>
</comment>
<dbReference type="GO" id="GO:0032259">
    <property type="term" value="P:methylation"/>
    <property type="evidence" value="ECO:0007669"/>
    <property type="project" value="UniProtKB-KW"/>
</dbReference>
<dbReference type="EC" id="2.1.1.100" evidence="3 10"/>
<reference evidence="11 12" key="1">
    <citation type="submission" date="2016-08" db="EMBL/GenBank/DDBJ databases">
        <title>A Parts List for Fungal Cellulosomes Revealed by Comparative Genomics.</title>
        <authorList>
            <consortium name="DOE Joint Genome Institute"/>
            <person name="Haitjema C.H."/>
            <person name="Gilmore S.P."/>
            <person name="Henske J.K."/>
            <person name="Solomon K.V."/>
            <person name="De Groot R."/>
            <person name="Kuo A."/>
            <person name="Mondo S.J."/>
            <person name="Salamov A.A."/>
            <person name="Labutti K."/>
            <person name="Zhao Z."/>
            <person name="Chiniquy J."/>
            <person name="Barry K."/>
            <person name="Brewer H.M."/>
            <person name="Purvine S.O."/>
            <person name="Wright A.T."/>
            <person name="Boxma B."/>
            <person name="Van Alen T."/>
            <person name="Hackstein J.H."/>
            <person name="Baker S.E."/>
            <person name="Grigoriev I.V."/>
            <person name="O'Malley M.A."/>
        </authorList>
    </citation>
    <scope>NUCLEOTIDE SEQUENCE [LARGE SCALE GENOMIC DNA]</scope>
    <source>
        <strain evidence="11 12">G1</strain>
    </source>
</reference>
<keyword evidence="6 10" id="KW-0949">S-adenosyl-L-methionine</keyword>
<keyword evidence="7 10" id="KW-0812">Transmembrane</keyword>
<feature type="transmembrane region" description="Helical" evidence="10">
    <location>
        <begin position="47"/>
        <end position="65"/>
    </location>
</feature>
<evidence type="ECO:0000256" key="1">
    <source>
        <dbReference type="ARBA" id="ARBA00004141"/>
    </source>
</evidence>
<organism evidence="11 12">
    <name type="scientific">Neocallimastix californiae</name>
    <dbReference type="NCBI Taxonomy" id="1754190"/>
    <lineage>
        <taxon>Eukaryota</taxon>
        <taxon>Fungi</taxon>
        <taxon>Fungi incertae sedis</taxon>
        <taxon>Chytridiomycota</taxon>
        <taxon>Chytridiomycota incertae sedis</taxon>
        <taxon>Neocallimastigomycetes</taxon>
        <taxon>Neocallimastigales</taxon>
        <taxon>Neocallimastigaceae</taxon>
        <taxon>Neocallimastix</taxon>
    </lineage>
</organism>
<dbReference type="GO" id="GO:0031139">
    <property type="term" value="P:positive regulation of conjugation with cellular fusion"/>
    <property type="evidence" value="ECO:0007669"/>
    <property type="project" value="EnsemblFungi"/>
</dbReference>
<dbReference type="PROSITE" id="PS51564">
    <property type="entry name" value="SAM_ICMT"/>
    <property type="match status" value="1"/>
</dbReference>
<dbReference type="Gene3D" id="1.20.120.1630">
    <property type="match status" value="1"/>
</dbReference>
<evidence type="ECO:0000256" key="4">
    <source>
        <dbReference type="ARBA" id="ARBA00022603"/>
    </source>
</evidence>
<dbReference type="GO" id="GO:0007323">
    <property type="term" value="P:peptide pheromone maturation"/>
    <property type="evidence" value="ECO:0007669"/>
    <property type="project" value="EnsemblFungi"/>
</dbReference>
<keyword evidence="9 10" id="KW-0472">Membrane</keyword>
<sequence>MENTTSKPEEKKEEKKVNKLDFKTIKKEVIKYCYENRIMEGSLNPQNVAIISYILGIVGGISFILQFNLKYGNFFCFLAFLSLYHNMEFISTATFKREVCSIDSYLLNHSDAYHLAMGIGMTEYWIERLIFRNASWKGFNIISIIGVLLVIVGQFMRSCAMFTCKSNFSHVIEEFKRPQHVLVKNGIYKYLRHPSYTGFFYWGIGTQLLLMNPISLIGYAVVLFRFFKERISYEENTLVDFFGNEYIEYRKTAKVYIPGIN</sequence>
<evidence type="ECO:0000313" key="12">
    <source>
        <dbReference type="Proteomes" id="UP000193920"/>
    </source>
</evidence>
<comment type="caution">
    <text evidence="10">Lacks conserved residue(s) required for the propagation of feature annotation.</text>
</comment>
<dbReference type="Pfam" id="PF04140">
    <property type="entry name" value="ICMT"/>
    <property type="match status" value="1"/>
</dbReference>
<proteinExistence type="inferred from homology"/>
<dbReference type="PANTHER" id="PTHR12714:SF9">
    <property type="entry name" value="PROTEIN-S-ISOPRENYLCYSTEINE O-METHYLTRANSFERASE"/>
    <property type="match status" value="1"/>
</dbReference>
<comment type="caution">
    <text evidence="11">The sequence shown here is derived from an EMBL/GenBank/DDBJ whole genome shotgun (WGS) entry which is preliminary data.</text>
</comment>
<evidence type="ECO:0000256" key="10">
    <source>
        <dbReference type="RuleBase" id="RU362022"/>
    </source>
</evidence>
<dbReference type="GO" id="GO:0005789">
    <property type="term" value="C:endoplasmic reticulum membrane"/>
    <property type="evidence" value="ECO:0007669"/>
    <property type="project" value="UniProtKB-SubCell"/>
</dbReference>
<evidence type="ECO:0000256" key="2">
    <source>
        <dbReference type="ARBA" id="ARBA00009140"/>
    </source>
</evidence>
<evidence type="ECO:0000256" key="3">
    <source>
        <dbReference type="ARBA" id="ARBA00012151"/>
    </source>
</evidence>
<dbReference type="InterPro" id="IPR025770">
    <property type="entry name" value="PPMT_MeTrfase"/>
</dbReference>